<evidence type="ECO:0000313" key="2">
    <source>
        <dbReference type="Proteomes" id="UP000253208"/>
    </source>
</evidence>
<dbReference type="Proteomes" id="UP000253208">
    <property type="component" value="Unassembled WGS sequence"/>
</dbReference>
<reference evidence="1 2" key="1">
    <citation type="submission" date="2018-02" db="EMBL/GenBank/DDBJ databases">
        <title>Complete genome sequencing of Faecalibacterium prausnitzii strains isolated from the human gut.</title>
        <authorList>
            <person name="Fitzgerald B.C."/>
            <person name="Shkoporov A.N."/>
            <person name="Ross P.R."/>
            <person name="Hill C."/>
        </authorList>
    </citation>
    <scope>NUCLEOTIDE SEQUENCE [LARGE SCALE GENOMIC DNA]</scope>
    <source>
        <strain evidence="1 2">APC942/31-1</strain>
    </source>
</reference>
<comment type="caution">
    <text evidence="1">The sequence shown here is derived from an EMBL/GenBank/DDBJ whole genome shotgun (WGS) entry which is preliminary data.</text>
</comment>
<name>A0A367G0W8_9FIRM</name>
<dbReference type="InterPro" id="IPR016621">
    <property type="entry name" value="UCP014543"/>
</dbReference>
<dbReference type="EMBL" id="PSQG01000013">
    <property type="protein sequence ID" value="RCH43559.1"/>
    <property type="molecule type" value="Genomic_DNA"/>
</dbReference>
<dbReference type="AlphaFoldDB" id="A0A367G0W8"/>
<accession>A0A367G0W8</accession>
<organism evidence="1 2">
    <name type="scientific">Blautia obeum</name>
    <dbReference type="NCBI Taxonomy" id="40520"/>
    <lineage>
        <taxon>Bacteria</taxon>
        <taxon>Bacillati</taxon>
        <taxon>Bacillota</taxon>
        <taxon>Clostridia</taxon>
        <taxon>Lachnospirales</taxon>
        <taxon>Lachnospiraceae</taxon>
        <taxon>Blautia</taxon>
    </lineage>
</organism>
<gene>
    <name evidence="1" type="ORF">C4886_10290</name>
</gene>
<protein>
    <submittedName>
        <fullName evidence="1">DUF3783 domain-containing protein</fullName>
    </submittedName>
</protein>
<dbReference type="RefSeq" id="WP_114002275.1">
    <property type="nucleotide sequence ID" value="NZ_PSQG01000013.1"/>
</dbReference>
<proteinExistence type="predicted"/>
<sequence length="127" mass="14943">MNTQPEALLYNFNDPERLRQIRRYLNRQKVKTRIVTAPEFLHPLGYLFEIPGFHPSSQFNLGNNFSDEMIVLKDFSSAQMDSFLAFFRENQIPPVALKAMLTPVTQHWSSIQLHDELSREHTLMHKK</sequence>
<dbReference type="Pfam" id="PF12646">
    <property type="entry name" value="DUF3783"/>
    <property type="match status" value="1"/>
</dbReference>
<evidence type="ECO:0000313" key="1">
    <source>
        <dbReference type="EMBL" id="RCH43559.1"/>
    </source>
</evidence>